<reference evidence="2" key="2">
    <citation type="submission" date="2018-10" db="UniProtKB">
        <authorList>
            <consortium name="EnsemblPlants"/>
        </authorList>
    </citation>
    <scope>IDENTIFICATION</scope>
</reference>
<proteinExistence type="predicted"/>
<dbReference type="Gramene" id="TraesCLE_scaffold_038600_01G000200.1">
    <property type="protein sequence ID" value="TraesCLE_scaffold_038600_01G000200.1"/>
    <property type="gene ID" value="TraesCLE_scaffold_038600_01G000200"/>
</dbReference>
<accession>A0A3B6MWF1</accession>
<keyword evidence="3" id="KW-1185">Reference proteome</keyword>
<feature type="compositionally biased region" description="Acidic residues" evidence="1">
    <location>
        <begin position="65"/>
        <end position="74"/>
    </location>
</feature>
<reference evidence="2" key="1">
    <citation type="submission" date="2018-08" db="EMBL/GenBank/DDBJ databases">
        <authorList>
            <person name="Rossello M."/>
        </authorList>
    </citation>
    <scope>NUCLEOTIDE SEQUENCE [LARGE SCALE GENOMIC DNA]</scope>
    <source>
        <strain evidence="2">cv. Chinese Spring</strain>
    </source>
</reference>
<evidence type="ECO:0000313" key="3">
    <source>
        <dbReference type="Proteomes" id="UP000019116"/>
    </source>
</evidence>
<dbReference type="EnsemblPlants" id="TraesCS5D02G393500.1">
    <property type="protein sequence ID" value="TraesCS5D02G393500.1.cds1"/>
    <property type="gene ID" value="TraesCS5D02G393500"/>
</dbReference>
<dbReference type="Proteomes" id="UP000019116">
    <property type="component" value="Chromosome 5D"/>
</dbReference>
<dbReference type="AlphaFoldDB" id="A0A3B6MWF1"/>
<dbReference type="Gramene" id="TraesWEE_scaffold_085264_01G000300.1">
    <property type="protein sequence ID" value="TraesWEE_scaffold_085264_01G000300.1"/>
    <property type="gene ID" value="TraesWEE_scaffold_085264_01G000300"/>
</dbReference>
<feature type="region of interest" description="Disordered" evidence="1">
    <location>
        <begin position="30"/>
        <end position="108"/>
    </location>
</feature>
<dbReference type="Gramene" id="TraesCS5D02G393500.1">
    <property type="protein sequence ID" value="TraesCS5D02G393500.1.cds1"/>
    <property type="gene ID" value="TraesCS5D02G393500"/>
</dbReference>
<dbReference type="Gramene" id="TraesCS5D03G0880300.1">
    <property type="protein sequence ID" value="TraesCS5D03G0880300.1.CDS1"/>
    <property type="gene ID" value="TraesCS5D03G0880300"/>
</dbReference>
<dbReference type="Gramene" id="TraesCAD_scaffold_033400_01G000300.1">
    <property type="protein sequence ID" value="TraesCAD_scaffold_033400_01G000300.1"/>
    <property type="gene ID" value="TraesCAD_scaffold_033400_01G000300"/>
</dbReference>
<dbReference type="Gramene" id="TraesROB_scaffold_084860_01G000300.1">
    <property type="protein sequence ID" value="TraesROB_scaffold_084860_01G000300.1"/>
    <property type="gene ID" value="TraesROB_scaffold_084860_01G000300"/>
</dbReference>
<sequence>MGLQIQTVGNRTQSPRLLAIPKKHTRLLRAFRPIRRSPPQSPRSIQQEFRAEDLGMGPPRKRAEEDMEVDEDNADDVRAGALAMGEERELGNMRKRGPEAEEEGDELYTFPVDNRSGKLAKWNTWEKKVEASRLEELVRRRMDGGRRFDGAPAAAATAVDTAWLRSPIRPAQI</sequence>
<protein>
    <submittedName>
        <fullName evidence="2">Uncharacterized protein</fullName>
    </submittedName>
</protein>
<organism evidence="2">
    <name type="scientific">Triticum aestivum</name>
    <name type="common">Wheat</name>
    <dbReference type="NCBI Taxonomy" id="4565"/>
    <lineage>
        <taxon>Eukaryota</taxon>
        <taxon>Viridiplantae</taxon>
        <taxon>Streptophyta</taxon>
        <taxon>Embryophyta</taxon>
        <taxon>Tracheophyta</taxon>
        <taxon>Spermatophyta</taxon>
        <taxon>Magnoliopsida</taxon>
        <taxon>Liliopsida</taxon>
        <taxon>Poales</taxon>
        <taxon>Poaceae</taxon>
        <taxon>BOP clade</taxon>
        <taxon>Pooideae</taxon>
        <taxon>Triticodae</taxon>
        <taxon>Triticeae</taxon>
        <taxon>Triticinae</taxon>
        <taxon>Triticum</taxon>
    </lineage>
</organism>
<name>A0A3B6MWF1_WHEAT</name>
<dbReference type="Gramene" id="TraesPARA_EIv1.0_1853170.1">
    <property type="protein sequence ID" value="TraesPARA_EIv1.0_1853170.1.CDS1"/>
    <property type="gene ID" value="TraesPARA_EIv1.0_1853170"/>
</dbReference>
<feature type="compositionally biased region" description="Basic and acidic residues" evidence="1">
    <location>
        <begin position="85"/>
        <end position="99"/>
    </location>
</feature>
<evidence type="ECO:0000313" key="2">
    <source>
        <dbReference type="EnsemblPlants" id="TraesCS5D02G393500.1.cds1"/>
    </source>
</evidence>
<evidence type="ECO:0000256" key="1">
    <source>
        <dbReference type="SAM" id="MobiDB-lite"/>
    </source>
</evidence>
<dbReference type="Gramene" id="TraesRN5D0100924700.1">
    <property type="protein sequence ID" value="TraesRN5D0100924700.1"/>
    <property type="gene ID" value="TraesRN5D0100924700"/>
</dbReference>